<gene>
    <name evidence="11" type="ordered locus">Pyrfu_1370</name>
</gene>
<dbReference type="InterPro" id="IPR042286">
    <property type="entry name" value="AdoMetDC_C"/>
</dbReference>
<dbReference type="HOGENOM" id="CLU_125470_2_1_2"/>
<dbReference type="EC" id="4.1.1.19" evidence="10"/>
<dbReference type="InterPro" id="IPR017716">
    <property type="entry name" value="S-AdoMet_deCOase_pro-enz"/>
</dbReference>
<evidence type="ECO:0000256" key="5">
    <source>
        <dbReference type="ARBA" id="ARBA00023115"/>
    </source>
</evidence>
<comment type="pathway">
    <text evidence="10">Amine and polyamine biosynthesis; agmatine biosynthesis; agmatine from L-arginine: step 1/1.</text>
</comment>
<dbReference type="InterPro" id="IPR003826">
    <property type="entry name" value="AdoMetDC_fam_prok"/>
</dbReference>
<proteinExistence type="inferred from homology"/>
<evidence type="ECO:0000313" key="12">
    <source>
        <dbReference type="Proteomes" id="UP000001037"/>
    </source>
</evidence>
<dbReference type="Gene3D" id="3.30.360.110">
    <property type="entry name" value="S-adenosylmethionine decarboxylase domain"/>
    <property type="match status" value="1"/>
</dbReference>
<feature type="active site" description="Schiff-base intermediate with substrate; via pyruvic acid" evidence="10">
    <location>
        <position position="69"/>
    </location>
</feature>
<feature type="site" description="Cleavage (non-hydrolytic); by autolysis" evidence="10">
    <location>
        <begin position="68"/>
        <end position="69"/>
    </location>
</feature>
<evidence type="ECO:0000256" key="7">
    <source>
        <dbReference type="ARBA" id="ARBA00023239"/>
    </source>
</evidence>
<evidence type="ECO:0000313" key="11">
    <source>
        <dbReference type="EMBL" id="AEM39228.1"/>
    </source>
</evidence>
<evidence type="ECO:0000256" key="8">
    <source>
        <dbReference type="ARBA" id="ARBA00023270"/>
    </source>
</evidence>
<dbReference type="eggNOG" id="arCOG00279">
    <property type="taxonomic scope" value="Archaea"/>
</dbReference>
<comment type="PTM">
    <text evidence="10">Is synthesized initially as an inactive proenzyme. Formation of the active enzyme involves a self-maturation process in which the active site pyruvoyl group is generated from an internal serine residue via an autocatalytic post-translational modification. Two non-identical subunits are generated from the proenzyme in this reaction, and the pyruvate is formed at the N-terminus of the alpha chain, which is derived from the carboxyl end of the proenzyme. The post-translation cleavage follows an unusual pathway, termed non-hydrolytic serinolysis, in which the side chain hydroxyl group of the serine supplies its oxygen atom to form the C-terminus of the beta chain, while the remainder of the serine residue undergoes an oxidative deamination to produce ammonia and the pyruvoyl group blocking the N-terminus of the alpha chain.</text>
</comment>
<dbReference type="NCBIfam" id="TIGR03330">
    <property type="entry name" value="SAM_DCase_Bsu"/>
    <property type="match status" value="1"/>
</dbReference>
<feature type="chain" id="PRO_5023518411" description="Arginine decarboxylase beta chain" evidence="10">
    <location>
        <begin position="1"/>
        <end position="68"/>
    </location>
</feature>
<dbReference type="Proteomes" id="UP000001037">
    <property type="component" value="Chromosome"/>
</dbReference>
<dbReference type="OrthoDB" id="114016at2157"/>
<sequence>MDRQDRIIGRHVYGNLYGIDPEKLWDEEGLKKLVIEAVRVANMTLVEVKSWKFTGYHGGVSVIALILESHVAIHTWPDYKYATVDVYTCGERGDPWKAFNYIVEKLKPKHYVVHYADRSSLPIE</sequence>
<evidence type="ECO:0000256" key="6">
    <source>
        <dbReference type="ARBA" id="ARBA00023145"/>
    </source>
</evidence>
<keyword evidence="3 10" id="KW-0068">Autocatalytic cleavage</keyword>
<dbReference type="InterPro" id="IPR042284">
    <property type="entry name" value="AdoMetDC_N"/>
</dbReference>
<dbReference type="GO" id="GO:0008792">
    <property type="term" value="F:arginine decarboxylase activity"/>
    <property type="evidence" value="ECO:0007669"/>
    <property type="project" value="UniProtKB-UniRule"/>
</dbReference>
<feature type="modified residue" description="Pyruvic acid (Ser); by autocatalysis" evidence="10">
    <location>
        <position position="69"/>
    </location>
</feature>
<protein>
    <recommendedName>
        <fullName evidence="10">Arginine decarboxylase proenzyme</fullName>
        <shortName evidence="10">ADC</shortName>
        <shortName evidence="10">ArgDC</shortName>
        <ecNumber evidence="10">4.1.1.19</ecNumber>
    </recommendedName>
    <alternativeName>
        <fullName evidence="10">Pyruvoyl-dependent arginine decarboxylase</fullName>
    </alternativeName>
    <component>
        <recommendedName>
            <fullName evidence="10">Arginine decarboxylase beta chain</fullName>
        </recommendedName>
    </component>
    <component>
        <recommendedName>
            <fullName evidence="10">Arginine decarboxylase alpha chain</fullName>
        </recommendedName>
    </component>
</protein>
<feature type="active site" description="Proton donor; for catalytic activity" evidence="10">
    <location>
        <position position="89"/>
    </location>
</feature>
<dbReference type="SUPFAM" id="SSF56276">
    <property type="entry name" value="S-adenosylmethionine decarboxylase"/>
    <property type="match status" value="1"/>
</dbReference>
<dbReference type="InParanoid" id="G0EGT0"/>
<feature type="active site" description="Proton acceptor; for processing activity" evidence="10">
    <location>
        <position position="74"/>
    </location>
</feature>
<keyword evidence="2 10" id="KW-0210">Decarboxylase</keyword>
<dbReference type="HAMAP" id="MF_01298">
    <property type="entry name" value="ArgDC"/>
    <property type="match status" value="1"/>
</dbReference>
<keyword evidence="4" id="KW-0745">Spermidine biosynthesis</keyword>
<dbReference type="Pfam" id="PF02675">
    <property type="entry name" value="AdoMet_dc"/>
    <property type="match status" value="1"/>
</dbReference>
<evidence type="ECO:0000256" key="10">
    <source>
        <dbReference type="HAMAP-Rule" id="MF_01298"/>
    </source>
</evidence>
<keyword evidence="6 10" id="KW-0865">Zymogen</keyword>
<dbReference type="KEGG" id="pfm:Pyrfu_1370"/>
<comment type="subunit">
    <text evidence="10">Heterooctamer of four alpha and four beta chains arranged as a tetramer of alpha/beta heterodimers.</text>
</comment>
<evidence type="ECO:0000256" key="4">
    <source>
        <dbReference type="ARBA" id="ARBA00023066"/>
    </source>
</evidence>
<evidence type="ECO:0000256" key="2">
    <source>
        <dbReference type="ARBA" id="ARBA00022793"/>
    </source>
</evidence>
<organism evidence="11 12">
    <name type="scientific">Pyrolobus fumarii (strain DSM 11204 / 1A)</name>
    <dbReference type="NCBI Taxonomy" id="694429"/>
    <lineage>
        <taxon>Archaea</taxon>
        <taxon>Thermoproteota</taxon>
        <taxon>Thermoprotei</taxon>
        <taxon>Desulfurococcales</taxon>
        <taxon>Pyrodictiaceae</taxon>
        <taxon>Pyrolobus</taxon>
    </lineage>
</organism>
<comment type="catalytic activity">
    <reaction evidence="10">
        <text>L-arginine + H(+) = agmatine + CO2</text>
        <dbReference type="Rhea" id="RHEA:17641"/>
        <dbReference type="ChEBI" id="CHEBI:15378"/>
        <dbReference type="ChEBI" id="CHEBI:16526"/>
        <dbReference type="ChEBI" id="CHEBI:32682"/>
        <dbReference type="ChEBI" id="CHEBI:58145"/>
        <dbReference type="EC" id="4.1.1.19"/>
    </reaction>
</comment>
<dbReference type="GO" id="GO:0005829">
    <property type="term" value="C:cytosol"/>
    <property type="evidence" value="ECO:0007669"/>
    <property type="project" value="TreeGrafter"/>
</dbReference>
<feature type="chain" id="PRO_5023518410" description="Arginine decarboxylase alpha chain" evidence="10">
    <location>
        <begin position="69"/>
        <end position="124"/>
    </location>
</feature>
<dbReference type="PANTHER" id="PTHR33866">
    <property type="entry name" value="S-ADENOSYLMETHIONINE DECARBOXYLASE PROENZYME"/>
    <property type="match status" value="1"/>
</dbReference>
<dbReference type="RefSeq" id="WP_014026905.1">
    <property type="nucleotide sequence ID" value="NC_015931.1"/>
</dbReference>
<evidence type="ECO:0000256" key="3">
    <source>
        <dbReference type="ARBA" id="ARBA00022813"/>
    </source>
</evidence>
<evidence type="ECO:0000256" key="9">
    <source>
        <dbReference type="ARBA" id="ARBA00023317"/>
    </source>
</evidence>
<keyword evidence="7 10" id="KW-0456">Lyase</keyword>
<dbReference type="HAMAP" id="MF_00464">
    <property type="entry name" value="AdoMetDC_1"/>
    <property type="match status" value="1"/>
</dbReference>
<keyword evidence="1" id="KW-0949">S-adenosyl-L-methionine</keyword>
<comment type="function">
    <text evidence="10">Specifically catalyzes the decarboxylation of L-arginine to agmatine. Has no S-adenosylmethionine decarboxylase (AdoMetDC) activity.</text>
</comment>
<dbReference type="STRING" id="694429.Pyrfu_1370"/>
<comment type="similarity">
    <text evidence="10">Belongs to the prokaryotic AdoMetDC family. Type 1 subfamily.</text>
</comment>
<reference evidence="11 12" key="1">
    <citation type="journal article" date="2011" name="Stand. Genomic Sci.">
        <title>Complete genome sequence of the hyperthermophilic chemolithoautotroph Pyrolobus fumarii type strain (1A).</title>
        <authorList>
            <person name="Anderson I."/>
            <person name="Goker M."/>
            <person name="Nolan M."/>
            <person name="Lucas S."/>
            <person name="Hammon N."/>
            <person name="Deshpande S."/>
            <person name="Cheng J.F."/>
            <person name="Tapia R."/>
            <person name="Han C."/>
            <person name="Goodwin L."/>
            <person name="Pitluck S."/>
            <person name="Huntemann M."/>
            <person name="Liolios K."/>
            <person name="Ivanova N."/>
            <person name="Pagani I."/>
            <person name="Mavromatis K."/>
            <person name="Ovchinikova G."/>
            <person name="Pati A."/>
            <person name="Chen A."/>
            <person name="Palaniappan K."/>
            <person name="Land M."/>
            <person name="Hauser L."/>
            <person name="Brambilla E.M."/>
            <person name="Huber H."/>
            <person name="Yasawong M."/>
            <person name="Rohde M."/>
            <person name="Spring S."/>
            <person name="Abt B."/>
            <person name="Sikorski J."/>
            <person name="Wirth R."/>
            <person name="Detter J.C."/>
            <person name="Woyke T."/>
            <person name="Bristow J."/>
            <person name="Eisen J.A."/>
            <person name="Markowitz V."/>
            <person name="Hugenholtz P."/>
            <person name="Kyrpides N.C."/>
            <person name="Klenk H.P."/>
            <person name="Lapidus A."/>
        </authorList>
    </citation>
    <scope>NUCLEOTIDE SEQUENCE [LARGE SCALE GENOMIC DNA]</scope>
    <source>
        <strain evidence="12">DSM 11204 / 1A</strain>
    </source>
</reference>
<dbReference type="UniPathway" id="UPA00186">
    <property type="reaction ID" value="UER00284"/>
</dbReference>
<dbReference type="Gene3D" id="3.30.160.750">
    <property type="match status" value="1"/>
</dbReference>
<evidence type="ECO:0000256" key="1">
    <source>
        <dbReference type="ARBA" id="ARBA00022691"/>
    </source>
</evidence>
<dbReference type="EMBL" id="CP002838">
    <property type="protein sequence ID" value="AEM39228.1"/>
    <property type="molecule type" value="Genomic_DNA"/>
</dbReference>
<dbReference type="GO" id="GO:0006527">
    <property type="term" value="P:L-arginine catabolic process"/>
    <property type="evidence" value="ECO:0007669"/>
    <property type="project" value="UniProtKB-UniRule"/>
</dbReference>
<dbReference type="GeneID" id="11138555"/>
<dbReference type="PANTHER" id="PTHR33866:SF2">
    <property type="entry name" value="S-ADENOSYLMETHIONINE DECARBOXYLASE PROENZYME"/>
    <property type="match status" value="1"/>
</dbReference>
<keyword evidence="12" id="KW-1185">Reference proteome</keyword>
<dbReference type="AlphaFoldDB" id="G0EGT0"/>
<keyword evidence="5 10" id="KW-0620">Polyamine biosynthesis</keyword>
<keyword evidence="9 10" id="KW-0670">Pyruvate</keyword>
<comment type="cofactor">
    <cofactor evidence="10">
        <name>pyruvate</name>
        <dbReference type="ChEBI" id="CHEBI:15361"/>
    </cofactor>
    <text evidence="10">Binds 1 pyruvoyl group covalently per subunit.</text>
</comment>
<dbReference type="InterPro" id="IPR016067">
    <property type="entry name" value="S-AdoMet_deCO2ase_core"/>
</dbReference>
<name>G0EGT0_PYRF1</name>
<dbReference type="GO" id="GO:0006596">
    <property type="term" value="P:polyamine biosynthetic process"/>
    <property type="evidence" value="ECO:0007669"/>
    <property type="project" value="UniProtKB-UniRule"/>
</dbReference>
<dbReference type="InterPro" id="IPR027549">
    <property type="entry name" value="ArgDC"/>
</dbReference>
<accession>G0EGT0</accession>
<keyword evidence="8 10" id="KW-0704">Schiff base</keyword>
<dbReference type="FunCoup" id="G0EGT0">
    <property type="interactions" value="15"/>
</dbReference>